<name>A0AAD1UCP7_EUPCR</name>
<evidence type="ECO:0000313" key="2">
    <source>
        <dbReference type="EMBL" id="CAI2366743.1"/>
    </source>
</evidence>
<feature type="compositionally biased region" description="Polar residues" evidence="1">
    <location>
        <begin position="317"/>
        <end position="331"/>
    </location>
</feature>
<dbReference type="AlphaFoldDB" id="A0AAD1UCP7"/>
<feature type="region of interest" description="Disordered" evidence="1">
    <location>
        <begin position="317"/>
        <end position="345"/>
    </location>
</feature>
<dbReference type="EMBL" id="CAMPGE010007825">
    <property type="protein sequence ID" value="CAI2366743.1"/>
    <property type="molecule type" value="Genomic_DNA"/>
</dbReference>
<feature type="compositionally biased region" description="Polar residues" evidence="1">
    <location>
        <begin position="107"/>
        <end position="122"/>
    </location>
</feature>
<reference evidence="2" key="1">
    <citation type="submission" date="2023-07" db="EMBL/GenBank/DDBJ databases">
        <authorList>
            <consortium name="AG Swart"/>
            <person name="Singh M."/>
            <person name="Singh A."/>
            <person name="Seah K."/>
            <person name="Emmerich C."/>
        </authorList>
    </citation>
    <scope>NUCLEOTIDE SEQUENCE</scope>
    <source>
        <strain evidence="2">DP1</strain>
    </source>
</reference>
<proteinExistence type="predicted"/>
<feature type="region of interest" description="Disordered" evidence="1">
    <location>
        <begin position="107"/>
        <end position="126"/>
    </location>
</feature>
<comment type="caution">
    <text evidence="2">The sequence shown here is derived from an EMBL/GenBank/DDBJ whole genome shotgun (WGS) entry which is preliminary data.</text>
</comment>
<keyword evidence="3" id="KW-1185">Reference proteome</keyword>
<feature type="compositionally biased region" description="Polar residues" evidence="1">
    <location>
        <begin position="248"/>
        <end position="268"/>
    </location>
</feature>
<protein>
    <submittedName>
        <fullName evidence="2">Uncharacterized protein</fullName>
    </submittedName>
</protein>
<dbReference type="Proteomes" id="UP001295684">
    <property type="component" value="Unassembled WGS sequence"/>
</dbReference>
<sequence length="434" mass="49831">MEQYVLDERDLTINPITGKPVIGRDLKKYAANSEISKLNQIERSDKKFYNKLRDYMSSEGKRKTNMGLSRLMHNRSLDLRDPNKIHQRSQSVQRNPMNTKAHDLYGTSNSLRNQDSPNFQDPNTRDRSFYQKFKSQHKNATMGSAYNDIKYTSSDFKARRNFETRDIEGAYPNRFKHKSKKLFVDRKEALSIFGQQPGEYHGFASDYVNGGTYQVDNDRGVLVKDLAKYAKYKMLQKEFQPKEYTDDSIPSPSKNIRNSSGSTQFRNSNKSHFQNFMKMNNKKPDRKVIETIPANSEPLLNSIEVPEQRKLMNKSFGRQNSQTNANFSPNSDFKPKSALKSPDSSYYSGMKNKNVSFDSGLNQNYSKSKINSSYLALRNKGYLTSDILGSNSMTADMIKVNYNGEAPRRPTFTKMGATIMPKVYRSGIPKYIGI</sequence>
<evidence type="ECO:0000313" key="3">
    <source>
        <dbReference type="Proteomes" id="UP001295684"/>
    </source>
</evidence>
<feature type="region of interest" description="Disordered" evidence="1">
    <location>
        <begin position="243"/>
        <end position="268"/>
    </location>
</feature>
<evidence type="ECO:0000256" key="1">
    <source>
        <dbReference type="SAM" id="MobiDB-lite"/>
    </source>
</evidence>
<accession>A0AAD1UCP7</accession>
<organism evidence="2 3">
    <name type="scientific">Euplotes crassus</name>
    <dbReference type="NCBI Taxonomy" id="5936"/>
    <lineage>
        <taxon>Eukaryota</taxon>
        <taxon>Sar</taxon>
        <taxon>Alveolata</taxon>
        <taxon>Ciliophora</taxon>
        <taxon>Intramacronucleata</taxon>
        <taxon>Spirotrichea</taxon>
        <taxon>Hypotrichia</taxon>
        <taxon>Euplotida</taxon>
        <taxon>Euplotidae</taxon>
        <taxon>Moneuplotes</taxon>
    </lineage>
</organism>
<gene>
    <name evidence="2" type="ORF">ECRASSUSDP1_LOCUS8016</name>
</gene>